<keyword evidence="2" id="KW-1133">Transmembrane helix</keyword>
<dbReference type="InterPro" id="IPR002509">
    <property type="entry name" value="NODB_dom"/>
</dbReference>
<accession>A0ABP6R7R6</accession>
<dbReference type="SUPFAM" id="SSF88713">
    <property type="entry name" value="Glycoside hydrolase/deacetylase"/>
    <property type="match status" value="1"/>
</dbReference>
<gene>
    <name evidence="4" type="ORF">GCM10020260_00010</name>
</gene>
<dbReference type="InterPro" id="IPR011330">
    <property type="entry name" value="Glyco_hydro/deAcase_b/a-brl"/>
</dbReference>
<dbReference type="PANTHER" id="PTHR10587:SF134">
    <property type="entry name" value="SECRETED PROTEIN"/>
    <property type="match status" value="1"/>
</dbReference>
<evidence type="ECO:0000256" key="2">
    <source>
        <dbReference type="SAM" id="Phobius"/>
    </source>
</evidence>
<sequence length="230" mass="24741">MDPDDIPETFPLHHDQARRERARRRRRSAQVAVAMLALGAVGLGGCALSAAGPEELRQDAGRAVEELRTGLPVPGAPPAPESAEDPAVLHRVPTDDPVVFVTLDDGTHPDQGALDLVQEHDMPVSLFLNEEPVHRHAEYFAQYLARGDHVHSRSRTHDNLSTLGVEEQAEEICGMADVLDETYGDTGHVGSLARAPYGASDAATREAAGSCGIDHLLHWSVVAEDGELAY</sequence>
<name>A0ABP6R7R6_9MICC</name>
<keyword evidence="2" id="KW-0472">Membrane</keyword>
<keyword evidence="2" id="KW-0812">Transmembrane</keyword>
<dbReference type="InterPro" id="IPR050248">
    <property type="entry name" value="Polysacc_deacetylase_ArnD"/>
</dbReference>
<dbReference type="CDD" id="cd10917">
    <property type="entry name" value="CE4_NodB_like_6s_7s"/>
    <property type="match status" value="1"/>
</dbReference>
<evidence type="ECO:0000313" key="5">
    <source>
        <dbReference type="Proteomes" id="UP001501736"/>
    </source>
</evidence>
<dbReference type="PROSITE" id="PS51677">
    <property type="entry name" value="NODB"/>
    <property type="match status" value="1"/>
</dbReference>
<dbReference type="PANTHER" id="PTHR10587">
    <property type="entry name" value="GLYCOSYL TRANSFERASE-RELATED"/>
    <property type="match status" value="1"/>
</dbReference>
<evidence type="ECO:0000313" key="4">
    <source>
        <dbReference type="EMBL" id="GAA3278211.1"/>
    </source>
</evidence>
<reference evidence="5" key="1">
    <citation type="journal article" date="2019" name="Int. J. Syst. Evol. Microbiol.">
        <title>The Global Catalogue of Microorganisms (GCM) 10K type strain sequencing project: providing services to taxonomists for standard genome sequencing and annotation.</title>
        <authorList>
            <consortium name="The Broad Institute Genomics Platform"/>
            <consortium name="The Broad Institute Genome Sequencing Center for Infectious Disease"/>
            <person name="Wu L."/>
            <person name="Ma J."/>
        </authorList>
    </citation>
    <scope>NUCLEOTIDE SEQUENCE [LARGE SCALE GENOMIC DNA]</scope>
    <source>
        <strain evidence="5">JCM 11483</strain>
    </source>
</reference>
<dbReference type="Gene3D" id="3.20.20.370">
    <property type="entry name" value="Glycoside hydrolase/deacetylase"/>
    <property type="match status" value="1"/>
</dbReference>
<keyword evidence="5" id="KW-1185">Reference proteome</keyword>
<proteinExistence type="predicted"/>
<dbReference type="Proteomes" id="UP001501736">
    <property type="component" value="Unassembled WGS sequence"/>
</dbReference>
<comment type="caution">
    <text evidence="4">The sequence shown here is derived from an EMBL/GenBank/DDBJ whole genome shotgun (WGS) entry which is preliminary data.</text>
</comment>
<feature type="transmembrane region" description="Helical" evidence="2">
    <location>
        <begin position="31"/>
        <end position="52"/>
    </location>
</feature>
<feature type="domain" description="NodB homology" evidence="3">
    <location>
        <begin position="97"/>
        <end position="230"/>
    </location>
</feature>
<evidence type="ECO:0000259" key="3">
    <source>
        <dbReference type="PROSITE" id="PS51677"/>
    </source>
</evidence>
<dbReference type="Pfam" id="PF01522">
    <property type="entry name" value="Polysacc_deac_1"/>
    <property type="match status" value="1"/>
</dbReference>
<evidence type="ECO:0000256" key="1">
    <source>
        <dbReference type="SAM" id="MobiDB-lite"/>
    </source>
</evidence>
<protein>
    <recommendedName>
        <fullName evidence="3">NodB homology domain-containing protein</fullName>
    </recommendedName>
</protein>
<dbReference type="RefSeq" id="WP_344717133.1">
    <property type="nucleotide sequence ID" value="NZ_BAAAYG010000001.1"/>
</dbReference>
<dbReference type="EMBL" id="BAAAYG010000001">
    <property type="protein sequence ID" value="GAA3278211.1"/>
    <property type="molecule type" value="Genomic_DNA"/>
</dbReference>
<organism evidence="4 5">
    <name type="scientific">Nesterenkonia halobia</name>
    <dbReference type="NCBI Taxonomy" id="37922"/>
    <lineage>
        <taxon>Bacteria</taxon>
        <taxon>Bacillati</taxon>
        <taxon>Actinomycetota</taxon>
        <taxon>Actinomycetes</taxon>
        <taxon>Micrococcales</taxon>
        <taxon>Micrococcaceae</taxon>
        <taxon>Nesterenkonia</taxon>
    </lineage>
</organism>
<feature type="region of interest" description="Disordered" evidence="1">
    <location>
        <begin position="1"/>
        <end position="22"/>
    </location>
</feature>